<dbReference type="Pfam" id="PF13845">
    <property type="entry name" value="Septum_form"/>
    <property type="match status" value="1"/>
</dbReference>
<feature type="compositionally biased region" description="Pro residues" evidence="1">
    <location>
        <begin position="12"/>
        <end position="48"/>
    </location>
</feature>
<feature type="region of interest" description="Disordered" evidence="1">
    <location>
        <begin position="1"/>
        <end position="50"/>
    </location>
</feature>
<feature type="domain" description="DUF4190" evidence="3">
    <location>
        <begin position="60"/>
        <end position="118"/>
    </location>
</feature>
<evidence type="ECO:0000259" key="3">
    <source>
        <dbReference type="Pfam" id="PF13828"/>
    </source>
</evidence>
<keyword evidence="2" id="KW-1133">Transmembrane helix</keyword>
<gene>
    <name evidence="5" type="ORF">GCM10022399_10450</name>
</gene>
<feature type="transmembrane region" description="Helical" evidence="2">
    <location>
        <begin position="60"/>
        <end position="89"/>
    </location>
</feature>
<organism evidence="5 6">
    <name type="scientific">Terrabacter ginsenosidimutans</name>
    <dbReference type="NCBI Taxonomy" id="490575"/>
    <lineage>
        <taxon>Bacteria</taxon>
        <taxon>Bacillati</taxon>
        <taxon>Actinomycetota</taxon>
        <taxon>Actinomycetes</taxon>
        <taxon>Micrococcales</taxon>
        <taxon>Intrasporangiaceae</taxon>
        <taxon>Terrabacter</taxon>
    </lineage>
</organism>
<dbReference type="InterPro" id="IPR026004">
    <property type="entry name" value="Septum_form"/>
</dbReference>
<keyword evidence="6" id="KW-1185">Reference proteome</keyword>
<protein>
    <recommendedName>
        <fullName evidence="7">DUF4190 domain-containing protein</fullName>
    </recommendedName>
</protein>
<evidence type="ECO:0008006" key="7">
    <source>
        <dbReference type="Google" id="ProtNLM"/>
    </source>
</evidence>
<reference evidence="6" key="1">
    <citation type="journal article" date="2019" name="Int. J. Syst. Evol. Microbiol.">
        <title>The Global Catalogue of Microorganisms (GCM) 10K type strain sequencing project: providing services to taxonomists for standard genome sequencing and annotation.</title>
        <authorList>
            <consortium name="The Broad Institute Genomics Platform"/>
            <consortium name="The Broad Institute Genome Sequencing Center for Infectious Disease"/>
            <person name="Wu L."/>
            <person name="Ma J."/>
        </authorList>
    </citation>
    <scope>NUCLEOTIDE SEQUENCE [LARGE SCALE GENOMIC DNA]</scope>
    <source>
        <strain evidence="6">JCM 17125</strain>
    </source>
</reference>
<feature type="transmembrane region" description="Helical" evidence="2">
    <location>
        <begin position="101"/>
        <end position="126"/>
    </location>
</feature>
<evidence type="ECO:0000313" key="6">
    <source>
        <dbReference type="Proteomes" id="UP001501468"/>
    </source>
</evidence>
<keyword evidence="2" id="KW-0812">Transmembrane</keyword>
<dbReference type="Pfam" id="PF13828">
    <property type="entry name" value="DUF4190"/>
    <property type="match status" value="1"/>
</dbReference>
<feature type="domain" description="Septum formation-related" evidence="4">
    <location>
        <begin position="149"/>
        <end position="241"/>
    </location>
</feature>
<sequence length="256" mass="25799">MLHGVTTELPSPSGPPLELPAPPAPAEPSSAVPPGPLAPLPLMPPPALTGPGQPGRLDGLAIAALCCGLAAFVPLVGVLAVVFGVVALGRLRSGHQRGRGLAIAGIVLGALGTLAWAAVIAFAVVAGEPETQATPSAAATGRSQVFVDKLKAGDCFSGGRKDQIDLVTAIPCSSPHESQVVAVIELSDGPYPGEAKVTAESEKGCTDKADPLLTDSAYSDLEPSYIYPDADTWRGDRSVLCLVEAPSGTTTGSALE</sequence>
<accession>A0ABP7CSW5</accession>
<comment type="caution">
    <text evidence="5">The sequence shown here is derived from an EMBL/GenBank/DDBJ whole genome shotgun (WGS) entry which is preliminary data.</text>
</comment>
<dbReference type="Proteomes" id="UP001501468">
    <property type="component" value="Unassembled WGS sequence"/>
</dbReference>
<dbReference type="InterPro" id="IPR025241">
    <property type="entry name" value="DUF4190"/>
</dbReference>
<name>A0ABP7CSW5_9MICO</name>
<evidence type="ECO:0000256" key="1">
    <source>
        <dbReference type="SAM" id="MobiDB-lite"/>
    </source>
</evidence>
<evidence type="ECO:0000313" key="5">
    <source>
        <dbReference type="EMBL" id="GAA3695861.1"/>
    </source>
</evidence>
<keyword evidence="2" id="KW-0472">Membrane</keyword>
<proteinExistence type="predicted"/>
<dbReference type="EMBL" id="BAABDC010000001">
    <property type="protein sequence ID" value="GAA3695861.1"/>
    <property type="molecule type" value="Genomic_DNA"/>
</dbReference>
<evidence type="ECO:0000259" key="4">
    <source>
        <dbReference type="Pfam" id="PF13845"/>
    </source>
</evidence>
<evidence type="ECO:0000256" key="2">
    <source>
        <dbReference type="SAM" id="Phobius"/>
    </source>
</evidence>